<reference evidence="3" key="1">
    <citation type="journal article" date="2019" name="Int. J. Syst. Evol. Microbiol.">
        <title>The Global Catalogue of Microorganisms (GCM) 10K type strain sequencing project: providing services to taxonomists for standard genome sequencing and annotation.</title>
        <authorList>
            <consortium name="The Broad Institute Genomics Platform"/>
            <consortium name="The Broad Institute Genome Sequencing Center for Infectious Disease"/>
            <person name="Wu L."/>
            <person name="Ma J."/>
        </authorList>
    </citation>
    <scope>NUCLEOTIDE SEQUENCE [LARGE SCALE GENOMIC DNA]</scope>
    <source>
        <strain evidence="3">CGMCC 1.15111</strain>
    </source>
</reference>
<sequence length="619" mass="69467">MKRIVFYAITLLTPIILLIALELLLRMFGYGESPQPLFVTDKFDSGYWTLNPRFAERYFSDQAFATAPQYEVMEKAKGDSTFRIFVQGASSSAGFPYHNASFPKLLEQRLQAQYPTLNVEVINTSLVATNSYAMLDMANEIINAQPDMVIIYGGHNEYYGALGVASTQSKGSSPRLVNTYLSLKKYRIVQLLSKLTQSIRAKANLPNSSSHTLMARMIREDAIPYGSDLYVKGLKQYEFNLSRLLNKYRRAGVSVGLSTLVSNLADFSPFLSENGSESALTLYNDGLEKRRNGELEEAVSLFNKAKDMDLLKFRAPSGIDSLIIQLSDKYEARLIDIKDAFEQYSPDRLIGGELMHEHVHPNLKGQRLMADRAFTAVAQTIAEQWGLFPSQGGGFQYAIAPADSLYAEILISQLLLDWPFNRGDESQRIDPGSRAAQVFSGAISWDQVLLDSYYSQLGSTPYQALQTARVMLQDSPHREEPYLLTGEAYLRLGQFEKVEQLLSAMPKQLQSVRITTLRQKNALANNQFYLAAELTKELLSQKPKDYLLSNQLKSIESIILLLEPGKKLHEMPESVLLDALEGYIFLEKSEAAQQLLGSLKVGRDSSERLLSLERRLGSI</sequence>
<comment type="caution">
    <text evidence="2">The sequence shown here is derived from an EMBL/GenBank/DDBJ whole genome shotgun (WGS) entry which is preliminary data.</text>
</comment>
<keyword evidence="1" id="KW-0812">Transmembrane</keyword>
<dbReference type="SUPFAM" id="SSF52266">
    <property type="entry name" value="SGNH hydrolase"/>
    <property type="match status" value="1"/>
</dbReference>
<dbReference type="Gene3D" id="3.40.50.1110">
    <property type="entry name" value="SGNH hydrolase"/>
    <property type="match status" value="1"/>
</dbReference>
<gene>
    <name evidence="2" type="ORF">GCM10011340_33420</name>
</gene>
<evidence type="ECO:0000313" key="3">
    <source>
        <dbReference type="Proteomes" id="UP000658258"/>
    </source>
</evidence>
<dbReference type="RefSeq" id="WP_189631453.1">
    <property type="nucleotide sequence ID" value="NZ_BNAG01000005.1"/>
</dbReference>
<dbReference type="SUPFAM" id="SSF48452">
    <property type="entry name" value="TPR-like"/>
    <property type="match status" value="1"/>
</dbReference>
<dbReference type="PANTHER" id="PTHR30383:SF5">
    <property type="entry name" value="SGNH HYDROLASE-TYPE ESTERASE DOMAIN-CONTAINING PROTEIN"/>
    <property type="match status" value="1"/>
</dbReference>
<evidence type="ECO:0008006" key="4">
    <source>
        <dbReference type="Google" id="ProtNLM"/>
    </source>
</evidence>
<dbReference type="InterPro" id="IPR001087">
    <property type="entry name" value="GDSL"/>
</dbReference>
<organism evidence="2 3">
    <name type="scientific">Roseivirga thermotolerans</name>
    <dbReference type="NCBI Taxonomy" id="1758176"/>
    <lineage>
        <taxon>Bacteria</taxon>
        <taxon>Pseudomonadati</taxon>
        <taxon>Bacteroidota</taxon>
        <taxon>Cytophagia</taxon>
        <taxon>Cytophagales</taxon>
        <taxon>Roseivirgaceae</taxon>
        <taxon>Roseivirga</taxon>
    </lineage>
</organism>
<evidence type="ECO:0000256" key="1">
    <source>
        <dbReference type="SAM" id="Phobius"/>
    </source>
</evidence>
<dbReference type="Gene3D" id="1.25.40.10">
    <property type="entry name" value="Tetratricopeptide repeat domain"/>
    <property type="match status" value="1"/>
</dbReference>
<keyword evidence="1" id="KW-0472">Membrane</keyword>
<keyword evidence="1" id="KW-1133">Transmembrane helix</keyword>
<dbReference type="InterPro" id="IPR036514">
    <property type="entry name" value="SGNH_hydro_sf"/>
</dbReference>
<name>A0ABQ3IBS7_9BACT</name>
<evidence type="ECO:0000313" key="2">
    <source>
        <dbReference type="EMBL" id="GHE74248.1"/>
    </source>
</evidence>
<dbReference type="PANTHER" id="PTHR30383">
    <property type="entry name" value="THIOESTERASE 1/PROTEASE 1/LYSOPHOSPHOLIPASE L1"/>
    <property type="match status" value="1"/>
</dbReference>
<dbReference type="Proteomes" id="UP000658258">
    <property type="component" value="Unassembled WGS sequence"/>
</dbReference>
<proteinExistence type="predicted"/>
<feature type="transmembrane region" description="Helical" evidence="1">
    <location>
        <begin position="6"/>
        <end position="25"/>
    </location>
</feature>
<dbReference type="InterPro" id="IPR011990">
    <property type="entry name" value="TPR-like_helical_dom_sf"/>
</dbReference>
<keyword evidence="3" id="KW-1185">Reference proteome</keyword>
<protein>
    <recommendedName>
        <fullName evidence="4">SGNH hydrolase-type esterase domain-containing protein</fullName>
    </recommendedName>
</protein>
<accession>A0ABQ3IBS7</accession>
<dbReference type="Pfam" id="PF00657">
    <property type="entry name" value="Lipase_GDSL"/>
    <property type="match status" value="1"/>
</dbReference>
<dbReference type="EMBL" id="BNAG01000005">
    <property type="protein sequence ID" value="GHE74248.1"/>
    <property type="molecule type" value="Genomic_DNA"/>
</dbReference>
<dbReference type="InterPro" id="IPR051532">
    <property type="entry name" value="Ester_Hydrolysis_Enzymes"/>
</dbReference>